<keyword evidence="2" id="KW-1185">Reference proteome</keyword>
<protein>
    <submittedName>
        <fullName evidence="1">Uncharacterized protein</fullName>
    </submittedName>
</protein>
<evidence type="ECO:0000313" key="2">
    <source>
        <dbReference type="Proteomes" id="UP000324611"/>
    </source>
</evidence>
<dbReference type="EMBL" id="VUOC01000004">
    <property type="protein sequence ID" value="KAA2238807.1"/>
    <property type="molecule type" value="Genomic_DNA"/>
</dbReference>
<sequence length="84" mass="9497">MLKKQAYLNDLTDEQVLEEFVKRFQCDAAVLIYLESSSEFGLGRWRNSDGRRWVKDIFAAVKSGVSLNSLGKRVVDDVTASTHS</sequence>
<dbReference type="Proteomes" id="UP000324611">
    <property type="component" value="Unassembled WGS sequence"/>
</dbReference>
<reference evidence="1 2" key="2">
    <citation type="submission" date="2019-09" db="EMBL/GenBank/DDBJ databases">
        <authorList>
            <person name="Jin C."/>
        </authorList>
    </citation>
    <scope>NUCLEOTIDE SEQUENCE [LARGE SCALE GENOMIC DNA]</scope>
    <source>
        <strain evidence="1 2">BN140078</strain>
    </source>
</reference>
<proteinExistence type="predicted"/>
<comment type="caution">
    <text evidence="1">The sequence shown here is derived from an EMBL/GenBank/DDBJ whole genome shotgun (WGS) entry which is preliminary data.</text>
</comment>
<evidence type="ECO:0000313" key="1">
    <source>
        <dbReference type="EMBL" id="KAA2238807.1"/>
    </source>
</evidence>
<accession>A0A5B2VKM7</accession>
<reference evidence="1 2" key="1">
    <citation type="submission" date="2019-09" db="EMBL/GenBank/DDBJ databases">
        <title>Chitinophaga ginsengihumi sp. nov., isolated from soil of ginseng rhizosphere.</title>
        <authorList>
            <person name="Lee J."/>
        </authorList>
    </citation>
    <scope>NUCLEOTIDE SEQUENCE [LARGE SCALE GENOMIC DNA]</scope>
    <source>
        <strain evidence="1 2">BN140078</strain>
    </source>
</reference>
<dbReference type="RefSeq" id="WP_149839986.1">
    <property type="nucleotide sequence ID" value="NZ_VUOC01000004.1"/>
</dbReference>
<gene>
    <name evidence="1" type="ORF">F0L74_21575</name>
</gene>
<name>A0A5B2VKM7_9BACT</name>
<organism evidence="1 2">
    <name type="scientific">Chitinophaga agrisoli</name>
    <dbReference type="NCBI Taxonomy" id="2607653"/>
    <lineage>
        <taxon>Bacteria</taxon>
        <taxon>Pseudomonadati</taxon>
        <taxon>Bacteroidota</taxon>
        <taxon>Chitinophagia</taxon>
        <taxon>Chitinophagales</taxon>
        <taxon>Chitinophagaceae</taxon>
        <taxon>Chitinophaga</taxon>
    </lineage>
</organism>
<dbReference type="AlphaFoldDB" id="A0A5B2VKM7"/>